<reference evidence="1 2" key="1">
    <citation type="journal article" date="2018" name="Sci. Rep.">
        <title>Comparative genomics provides insights into the lifestyle and reveals functional heterogeneity of dark septate endophytic fungi.</title>
        <authorList>
            <person name="Knapp D.G."/>
            <person name="Nemeth J.B."/>
            <person name="Barry K."/>
            <person name="Hainaut M."/>
            <person name="Henrissat B."/>
            <person name="Johnson J."/>
            <person name="Kuo A."/>
            <person name="Lim J.H.P."/>
            <person name="Lipzen A."/>
            <person name="Nolan M."/>
            <person name="Ohm R.A."/>
            <person name="Tamas L."/>
            <person name="Grigoriev I.V."/>
            <person name="Spatafora J.W."/>
            <person name="Nagy L.G."/>
            <person name="Kovacs G.M."/>
        </authorList>
    </citation>
    <scope>NUCLEOTIDE SEQUENCE [LARGE SCALE GENOMIC DNA]</scope>
    <source>
        <strain evidence="1 2">DSE2036</strain>
    </source>
</reference>
<proteinExistence type="predicted"/>
<dbReference type="Proteomes" id="UP000244855">
    <property type="component" value="Unassembled WGS sequence"/>
</dbReference>
<protein>
    <submittedName>
        <fullName evidence="1">Uncharacterized protein</fullName>
    </submittedName>
</protein>
<dbReference type="EMBL" id="KZ805416">
    <property type="protein sequence ID" value="PVH98300.1"/>
    <property type="molecule type" value="Genomic_DNA"/>
</dbReference>
<evidence type="ECO:0000313" key="2">
    <source>
        <dbReference type="Proteomes" id="UP000244855"/>
    </source>
</evidence>
<keyword evidence="2" id="KW-1185">Reference proteome</keyword>
<accession>A0A2V1DJK5</accession>
<evidence type="ECO:0000313" key="1">
    <source>
        <dbReference type="EMBL" id="PVH98300.1"/>
    </source>
</evidence>
<organism evidence="1 2">
    <name type="scientific">Periconia macrospinosa</name>
    <dbReference type="NCBI Taxonomy" id="97972"/>
    <lineage>
        <taxon>Eukaryota</taxon>
        <taxon>Fungi</taxon>
        <taxon>Dikarya</taxon>
        <taxon>Ascomycota</taxon>
        <taxon>Pezizomycotina</taxon>
        <taxon>Dothideomycetes</taxon>
        <taxon>Pleosporomycetidae</taxon>
        <taxon>Pleosporales</taxon>
        <taxon>Massarineae</taxon>
        <taxon>Periconiaceae</taxon>
        <taxon>Periconia</taxon>
    </lineage>
</organism>
<dbReference type="AlphaFoldDB" id="A0A2V1DJK5"/>
<sequence length="84" mass="9190">MRRRTAVVSLYHFGIAPRGAALKNLLATTTSIYDSLLRASSCEPSSLARPALSITNPLRQLAANRGFLWEEKPVHTRGGLLEAQ</sequence>
<name>A0A2V1DJK5_9PLEO</name>
<gene>
    <name evidence="1" type="ORF">DM02DRAFT_615883</name>
</gene>